<accession>A0A2T7NHW8</accession>
<evidence type="ECO:0000313" key="1">
    <source>
        <dbReference type="EMBL" id="PVD20771.1"/>
    </source>
</evidence>
<name>A0A2T7NHW8_POMCA</name>
<proteinExistence type="predicted"/>
<protein>
    <submittedName>
        <fullName evidence="1">Uncharacterized protein</fullName>
    </submittedName>
</protein>
<keyword evidence="2" id="KW-1185">Reference proteome</keyword>
<organism evidence="1 2">
    <name type="scientific">Pomacea canaliculata</name>
    <name type="common">Golden apple snail</name>
    <dbReference type="NCBI Taxonomy" id="400727"/>
    <lineage>
        <taxon>Eukaryota</taxon>
        <taxon>Metazoa</taxon>
        <taxon>Spiralia</taxon>
        <taxon>Lophotrochozoa</taxon>
        <taxon>Mollusca</taxon>
        <taxon>Gastropoda</taxon>
        <taxon>Caenogastropoda</taxon>
        <taxon>Architaenioglossa</taxon>
        <taxon>Ampullarioidea</taxon>
        <taxon>Ampullariidae</taxon>
        <taxon>Pomacea</taxon>
    </lineage>
</organism>
<dbReference type="Proteomes" id="UP000245119">
    <property type="component" value="Linkage Group LG12"/>
</dbReference>
<reference evidence="1 2" key="1">
    <citation type="submission" date="2018-04" db="EMBL/GenBank/DDBJ databases">
        <title>The genome of golden apple snail Pomacea canaliculata provides insight into stress tolerance and invasive adaptation.</title>
        <authorList>
            <person name="Liu C."/>
            <person name="Liu B."/>
            <person name="Ren Y."/>
            <person name="Zhang Y."/>
            <person name="Wang H."/>
            <person name="Li S."/>
            <person name="Jiang F."/>
            <person name="Yin L."/>
            <person name="Zhang G."/>
            <person name="Qian W."/>
            <person name="Fan W."/>
        </authorList>
    </citation>
    <scope>NUCLEOTIDE SEQUENCE [LARGE SCALE GENOMIC DNA]</scope>
    <source>
        <strain evidence="1">SZHN2017</strain>
        <tissue evidence="1">Muscle</tissue>
    </source>
</reference>
<comment type="caution">
    <text evidence="1">The sequence shown here is derived from an EMBL/GenBank/DDBJ whole genome shotgun (WGS) entry which is preliminary data.</text>
</comment>
<evidence type="ECO:0000313" key="2">
    <source>
        <dbReference type="Proteomes" id="UP000245119"/>
    </source>
</evidence>
<dbReference type="AlphaFoldDB" id="A0A2T7NHW8"/>
<sequence>MIDAPSGGRPSTSVWKTPAVRSSDLSLQVGGRFVVGNGVHEKVEETAGLAHCGSPRRPLHVQLRVDRQRVRGPALAREALSRASLLLENARDSLPPLENAHDDRSANVHDPPASIVATGQPDFSDGGRFENLYVFSAFLDEEEQVVRVVGLAESGVNDHPFASCGTMSPLPMTSSSSSAAVSSFYLRTTEEGNWTGSVEGWGLVNE</sequence>
<gene>
    <name evidence="1" type="ORF">C0Q70_18932</name>
</gene>
<dbReference type="EMBL" id="PZQS01000012">
    <property type="protein sequence ID" value="PVD20771.1"/>
    <property type="molecule type" value="Genomic_DNA"/>
</dbReference>